<feature type="domain" description="Lactate/malate dehydrogenase N-terminal" evidence="5">
    <location>
        <begin position="262"/>
        <end position="398"/>
    </location>
</feature>
<sequence>MKTVGIIGARNIGASIAFFLAEQRITKTILYDSSDGIAQGKSLDLMEAAPIRHFDTMVSNTQSLDTLLKTDIICIALEAPSATPASEFTTLLPQLKELAQFLKHYTGIVLIASRANEACTTVFSKLSDLNSDHVIGVGTLVDSMRIKNNIAQELGIVAEDVQAPVFGMQGSNAIIFPSYISVSGIPLPELISASKIQNIIKEVQEMNNNLLMLSKDRGVYYAQAAAAVEIIEAIIYNENRVLCSCTVGNFHIPDIALSTTQVINAKGNVGATAAYFIAKENIADVLLLDVVEGLPQSKGLDFSHTGSFHGYDIHIRGTNDFKEIKDADIIVHTAGIARKPGMDRMDLLKINVGIVTDVSHAIRQYAPNALVVVVANPLDIIALACLQETGFPSSRVFGMAGVLDSTRLRYFIAEELNVLPDDVFSMVLGGHGDTMVPLPRYTTVAGIPLTELLSDKKIKELSLRTQKGGAEIVNYLKTGSAYYAPAASTAKMVITLLHGQRTIIPVSVFLNGEYGQKGIFLGLPVILGPKGIEKTIELSLNKEELSALQHSAEEVQKGIEELKILRSSSI</sequence>
<dbReference type="InterPro" id="IPR001236">
    <property type="entry name" value="Lactate/malate_DH_N"/>
</dbReference>
<dbReference type="PANTHER" id="PTHR43128:SF16">
    <property type="entry name" value="L-LACTATE DEHYDROGENASE"/>
    <property type="match status" value="1"/>
</dbReference>
<reference evidence="7" key="1">
    <citation type="journal article" date="2023" name="Mol. Biol. Evol.">
        <title>Third-Generation Sequencing Reveals the Adaptive Role of the Epigenome in Three Deep-Sea Polychaetes.</title>
        <authorList>
            <person name="Perez M."/>
            <person name="Aroh O."/>
            <person name="Sun Y."/>
            <person name="Lan Y."/>
            <person name="Juniper S.K."/>
            <person name="Young C.R."/>
            <person name="Angers B."/>
            <person name="Qian P.Y."/>
        </authorList>
    </citation>
    <scope>NUCLEOTIDE SEQUENCE</scope>
    <source>
        <strain evidence="7">P08H-3</strain>
    </source>
</reference>
<feature type="domain" description="Lactate/malate dehydrogenase C-terminal" evidence="6">
    <location>
        <begin position="403"/>
        <end position="562"/>
    </location>
</feature>
<protein>
    <recommendedName>
        <fullName evidence="1">L-lactate dehydrogenase</fullName>
    </recommendedName>
</protein>
<organism evidence="7 8">
    <name type="scientific">Paralvinella palmiformis</name>
    <dbReference type="NCBI Taxonomy" id="53620"/>
    <lineage>
        <taxon>Eukaryota</taxon>
        <taxon>Metazoa</taxon>
        <taxon>Spiralia</taxon>
        <taxon>Lophotrochozoa</taxon>
        <taxon>Annelida</taxon>
        <taxon>Polychaeta</taxon>
        <taxon>Sedentaria</taxon>
        <taxon>Canalipalpata</taxon>
        <taxon>Terebellida</taxon>
        <taxon>Terebelliformia</taxon>
        <taxon>Alvinellidae</taxon>
        <taxon>Paralvinella</taxon>
    </lineage>
</organism>
<keyword evidence="3" id="KW-0520">NAD</keyword>
<evidence type="ECO:0000259" key="5">
    <source>
        <dbReference type="Pfam" id="PF00056"/>
    </source>
</evidence>
<dbReference type="InterPro" id="IPR001557">
    <property type="entry name" value="L-lactate/malate_DH"/>
</dbReference>
<dbReference type="Gene3D" id="3.40.50.720">
    <property type="entry name" value="NAD(P)-binding Rossmann-like Domain"/>
    <property type="match status" value="2"/>
</dbReference>
<dbReference type="Pfam" id="PF00056">
    <property type="entry name" value="Ldh_1_N"/>
    <property type="match status" value="1"/>
</dbReference>
<evidence type="ECO:0000313" key="7">
    <source>
        <dbReference type="EMBL" id="KAK2146775.1"/>
    </source>
</evidence>
<keyword evidence="2" id="KW-0560">Oxidoreductase</keyword>
<dbReference type="NCBIfam" id="TIGR01763">
    <property type="entry name" value="MalateDH_bact"/>
    <property type="match status" value="1"/>
</dbReference>
<dbReference type="InterPro" id="IPR022383">
    <property type="entry name" value="Lactate/malate_DH_C"/>
</dbReference>
<dbReference type="CDD" id="cd01339">
    <property type="entry name" value="LDH-like_MDH"/>
    <property type="match status" value="1"/>
</dbReference>
<dbReference type="GO" id="GO:0004459">
    <property type="term" value="F:L-lactate dehydrogenase (NAD+) activity"/>
    <property type="evidence" value="ECO:0007669"/>
    <property type="project" value="UniProtKB-EC"/>
</dbReference>
<evidence type="ECO:0000256" key="1">
    <source>
        <dbReference type="ARBA" id="ARBA00016495"/>
    </source>
</evidence>
<dbReference type="FunFam" id="3.90.110.10:FF:000004">
    <property type="entry name" value="Malate dehydrogenase"/>
    <property type="match status" value="1"/>
</dbReference>
<evidence type="ECO:0000313" key="8">
    <source>
        <dbReference type="Proteomes" id="UP001208570"/>
    </source>
</evidence>
<dbReference type="Proteomes" id="UP001208570">
    <property type="component" value="Unassembled WGS sequence"/>
</dbReference>
<dbReference type="HAMAP" id="MF_00487">
    <property type="entry name" value="Malate_dehydrog_3"/>
    <property type="match status" value="1"/>
</dbReference>
<dbReference type="InterPro" id="IPR011275">
    <property type="entry name" value="Malate_DH_type3"/>
</dbReference>
<dbReference type="Gene3D" id="3.90.110.10">
    <property type="entry name" value="Lactate dehydrogenase/glycoside hydrolase, family 4, C-terminal"/>
    <property type="match status" value="1"/>
</dbReference>
<dbReference type="InterPro" id="IPR036291">
    <property type="entry name" value="NAD(P)-bd_dom_sf"/>
</dbReference>
<dbReference type="EMBL" id="JAODUP010000583">
    <property type="protein sequence ID" value="KAK2146775.1"/>
    <property type="molecule type" value="Genomic_DNA"/>
</dbReference>
<dbReference type="Pfam" id="PF02866">
    <property type="entry name" value="Ldh_1_C"/>
    <property type="match status" value="1"/>
</dbReference>
<dbReference type="SUPFAM" id="SSF56327">
    <property type="entry name" value="LDH C-terminal domain-like"/>
    <property type="match status" value="2"/>
</dbReference>
<evidence type="ECO:0000256" key="2">
    <source>
        <dbReference type="ARBA" id="ARBA00023002"/>
    </source>
</evidence>
<evidence type="ECO:0000259" key="6">
    <source>
        <dbReference type="Pfam" id="PF02866"/>
    </source>
</evidence>
<comment type="catalytic activity">
    <reaction evidence="4">
        <text>(S)-lactate + NAD(+) = pyruvate + NADH + H(+)</text>
        <dbReference type="Rhea" id="RHEA:23444"/>
        <dbReference type="ChEBI" id="CHEBI:15361"/>
        <dbReference type="ChEBI" id="CHEBI:15378"/>
        <dbReference type="ChEBI" id="CHEBI:16651"/>
        <dbReference type="ChEBI" id="CHEBI:57540"/>
        <dbReference type="ChEBI" id="CHEBI:57945"/>
        <dbReference type="EC" id="1.1.1.27"/>
    </reaction>
</comment>
<dbReference type="GO" id="GO:0006089">
    <property type="term" value="P:lactate metabolic process"/>
    <property type="evidence" value="ECO:0007669"/>
    <property type="project" value="TreeGrafter"/>
</dbReference>
<dbReference type="InterPro" id="IPR015955">
    <property type="entry name" value="Lactate_DH/Glyco_Ohase_4_C"/>
</dbReference>
<evidence type="ECO:0000256" key="3">
    <source>
        <dbReference type="ARBA" id="ARBA00023027"/>
    </source>
</evidence>
<accession>A0AAD9J6I6</accession>
<dbReference type="PANTHER" id="PTHR43128">
    <property type="entry name" value="L-2-HYDROXYCARBOXYLATE DEHYDROGENASE (NAD(P)(+))"/>
    <property type="match status" value="1"/>
</dbReference>
<dbReference type="NCBIfam" id="NF004863">
    <property type="entry name" value="PRK06223.1"/>
    <property type="match status" value="1"/>
</dbReference>
<comment type="caution">
    <text evidence="7">The sequence shown here is derived from an EMBL/GenBank/DDBJ whole genome shotgun (WGS) entry which is preliminary data.</text>
</comment>
<dbReference type="PRINTS" id="PR00086">
    <property type="entry name" value="LLDHDRGNASE"/>
</dbReference>
<dbReference type="SUPFAM" id="SSF51735">
    <property type="entry name" value="NAD(P)-binding Rossmann-fold domains"/>
    <property type="match status" value="2"/>
</dbReference>
<name>A0AAD9J6I6_9ANNE</name>
<proteinExistence type="inferred from homology"/>
<keyword evidence="8" id="KW-1185">Reference proteome</keyword>
<dbReference type="AlphaFoldDB" id="A0AAD9J6I6"/>
<gene>
    <name evidence="7" type="ORF">LSH36_583g01239</name>
</gene>
<evidence type="ECO:0000256" key="4">
    <source>
        <dbReference type="ARBA" id="ARBA00049258"/>
    </source>
</evidence>